<dbReference type="Gene3D" id="2.60.40.420">
    <property type="entry name" value="Cupredoxins - blue copper proteins"/>
    <property type="match status" value="1"/>
</dbReference>
<dbReference type="SUPFAM" id="SSF49503">
    <property type="entry name" value="Cupredoxins"/>
    <property type="match status" value="1"/>
</dbReference>
<dbReference type="Proteomes" id="UP001528672">
    <property type="component" value="Unassembled WGS sequence"/>
</dbReference>
<gene>
    <name evidence="3" type="ORF">PSQ39_13190</name>
</gene>
<feature type="signal peptide" evidence="2">
    <location>
        <begin position="1"/>
        <end position="29"/>
    </location>
</feature>
<accession>A0ABT5MG78</accession>
<dbReference type="EMBL" id="JAQSIO010000004">
    <property type="protein sequence ID" value="MDD0815585.1"/>
    <property type="molecule type" value="Genomic_DNA"/>
</dbReference>
<evidence type="ECO:0000313" key="3">
    <source>
        <dbReference type="EMBL" id="MDD0815585.1"/>
    </source>
</evidence>
<reference evidence="3 4" key="1">
    <citation type="submission" date="2023-02" db="EMBL/GenBank/DDBJ databases">
        <title>Bacterial whole genome sequence for Curvibacter sp. HBC28.</title>
        <authorList>
            <person name="Le V."/>
            <person name="Ko S.-R."/>
            <person name="Ahn C.-Y."/>
            <person name="Oh H.-M."/>
        </authorList>
    </citation>
    <scope>NUCLEOTIDE SEQUENCE [LARGE SCALE GENOMIC DNA]</scope>
    <source>
        <strain evidence="3 4">HBC28</strain>
    </source>
</reference>
<dbReference type="RefSeq" id="WP_273927274.1">
    <property type="nucleotide sequence ID" value="NZ_JAQSIO010000004.1"/>
</dbReference>
<proteinExistence type="predicted"/>
<evidence type="ECO:0000313" key="4">
    <source>
        <dbReference type="Proteomes" id="UP001528672"/>
    </source>
</evidence>
<evidence type="ECO:0000256" key="2">
    <source>
        <dbReference type="SAM" id="SignalP"/>
    </source>
</evidence>
<protein>
    <submittedName>
        <fullName evidence="3">Plastocyanin</fullName>
    </submittedName>
</protein>
<feature type="chain" id="PRO_5045053880" evidence="2">
    <location>
        <begin position="30"/>
        <end position="223"/>
    </location>
</feature>
<organism evidence="3 4">
    <name type="scientific">Curvibacter microcysteis</name>
    <dbReference type="NCBI Taxonomy" id="3026419"/>
    <lineage>
        <taxon>Bacteria</taxon>
        <taxon>Pseudomonadati</taxon>
        <taxon>Pseudomonadota</taxon>
        <taxon>Betaproteobacteria</taxon>
        <taxon>Burkholderiales</taxon>
        <taxon>Comamonadaceae</taxon>
        <taxon>Curvibacter</taxon>
    </lineage>
</organism>
<evidence type="ECO:0000256" key="1">
    <source>
        <dbReference type="ARBA" id="ARBA00004418"/>
    </source>
</evidence>
<keyword evidence="4" id="KW-1185">Reference proteome</keyword>
<keyword evidence="2" id="KW-0732">Signal</keyword>
<comment type="caution">
    <text evidence="3">The sequence shown here is derived from an EMBL/GenBank/DDBJ whole genome shotgun (WGS) entry which is preliminary data.</text>
</comment>
<sequence>MSSRPHTRWARRGLGALALSLLGSLAAQASTLQARVLDREGQPVADAVLEVLLPPSTEQRPSWAASALVTQEKMQFIPRVSVVVAGMRLRFTNQDRWDHHVRVLPASLSRLNEAGGMEFRLSGLVEGQPASSQERSFDQPGVYLLGCHLHSSMRGHVYVAESPWVAKTGADGTVSLQGLPTGVATVRLWQADEVQTIAPRTVTLGASPQTLDYQLSVVPRRRR</sequence>
<dbReference type="InterPro" id="IPR008972">
    <property type="entry name" value="Cupredoxin"/>
</dbReference>
<comment type="subcellular location">
    <subcellularLocation>
        <location evidence="1">Periplasm</location>
    </subcellularLocation>
</comment>
<name>A0ABT5MG78_9BURK</name>